<protein>
    <submittedName>
        <fullName evidence="1">Gamma-glutamyl peptidase 5-like</fullName>
    </submittedName>
</protein>
<name>A0A699H569_TANCI</name>
<sequence length="57" mass="6633">IGGVKSLKVYNEQEKDKIGVEPYAMEARVNMEEKEPDTEAWKELCTSFLKVRKRDTN</sequence>
<organism evidence="1">
    <name type="scientific">Tanacetum cinerariifolium</name>
    <name type="common">Dalmatian daisy</name>
    <name type="synonym">Chrysanthemum cinerariifolium</name>
    <dbReference type="NCBI Taxonomy" id="118510"/>
    <lineage>
        <taxon>Eukaryota</taxon>
        <taxon>Viridiplantae</taxon>
        <taxon>Streptophyta</taxon>
        <taxon>Embryophyta</taxon>
        <taxon>Tracheophyta</taxon>
        <taxon>Spermatophyta</taxon>
        <taxon>Magnoliopsida</taxon>
        <taxon>eudicotyledons</taxon>
        <taxon>Gunneridae</taxon>
        <taxon>Pentapetalae</taxon>
        <taxon>asterids</taxon>
        <taxon>campanulids</taxon>
        <taxon>Asterales</taxon>
        <taxon>Asteraceae</taxon>
        <taxon>Asteroideae</taxon>
        <taxon>Anthemideae</taxon>
        <taxon>Anthemidinae</taxon>
        <taxon>Tanacetum</taxon>
    </lineage>
</organism>
<accession>A0A699H569</accession>
<gene>
    <name evidence="1" type="ORF">Tci_300878</name>
</gene>
<proteinExistence type="predicted"/>
<comment type="caution">
    <text evidence="1">The sequence shown here is derived from an EMBL/GenBank/DDBJ whole genome shotgun (WGS) entry which is preliminary data.</text>
</comment>
<reference evidence="1" key="1">
    <citation type="journal article" date="2019" name="Sci. Rep.">
        <title>Draft genome of Tanacetum cinerariifolium, the natural source of mosquito coil.</title>
        <authorList>
            <person name="Yamashiro T."/>
            <person name="Shiraishi A."/>
            <person name="Satake H."/>
            <person name="Nakayama K."/>
        </authorList>
    </citation>
    <scope>NUCLEOTIDE SEQUENCE</scope>
</reference>
<dbReference type="EMBL" id="BKCJ010099735">
    <property type="protein sequence ID" value="GEX28903.1"/>
    <property type="molecule type" value="Genomic_DNA"/>
</dbReference>
<feature type="non-terminal residue" evidence="1">
    <location>
        <position position="1"/>
    </location>
</feature>
<dbReference type="AlphaFoldDB" id="A0A699H569"/>
<evidence type="ECO:0000313" key="1">
    <source>
        <dbReference type="EMBL" id="GEX28903.1"/>
    </source>
</evidence>